<dbReference type="PATRIC" id="fig|914150.5.peg.1394"/>
<feature type="transmembrane region" description="Helical" evidence="9">
    <location>
        <begin position="126"/>
        <end position="150"/>
    </location>
</feature>
<evidence type="ECO:0000256" key="5">
    <source>
        <dbReference type="ARBA" id="ARBA00022967"/>
    </source>
</evidence>
<dbReference type="Pfam" id="PF02508">
    <property type="entry name" value="Rnf-Nqr"/>
    <property type="match status" value="1"/>
</dbReference>
<dbReference type="EC" id="7.-.-.-" evidence="9"/>
<evidence type="ECO:0000256" key="4">
    <source>
        <dbReference type="ARBA" id="ARBA00022692"/>
    </source>
</evidence>
<feature type="transmembrane region" description="Helical" evidence="9">
    <location>
        <begin position="20"/>
        <end position="51"/>
    </location>
</feature>
<evidence type="ECO:0000256" key="2">
    <source>
        <dbReference type="ARBA" id="ARBA00022448"/>
    </source>
</evidence>
<name>A0A0F6TQR8_9GAMM</name>
<keyword evidence="7 9" id="KW-1133">Transmembrane helix</keyword>
<dbReference type="STRING" id="914150.TQ33_1377"/>
<evidence type="ECO:0000313" key="11">
    <source>
        <dbReference type="Proteomes" id="UP000034071"/>
    </source>
</evidence>
<evidence type="ECO:0000256" key="9">
    <source>
        <dbReference type="HAMAP-Rule" id="MF_00478"/>
    </source>
</evidence>
<dbReference type="InterPro" id="IPR003667">
    <property type="entry name" value="NqrDE/RnfAE"/>
</dbReference>
<dbReference type="PANTHER" id="PTHR30586:SF0">
    <property type="entry name" value="ION-TRANSLOCATING OXIDOREDUCTASE COMPLEX SUBUNIT E"/>
    <property type="match status" value="1"/>
</dbReference>
<dbReference type="PANTHER" id="PTHR30586">
    <property type="entry name" value="ELECTRON TRANSPORT COMPLEX PROTEIN RNFE"/>
    <property type="match status" value="1"/>
</dbReference>
<proteinExistence type="inferred from homology"/>
<evidence type="ECO:0000256" key="3">
    <source>
        <dbReference type="ARBA" id="ARBA00022519"/>
    </source>
</evidence>
<comment type="subcellular location">
    <subcellularLocation>
        <location evidence="9">Cell inner membrane</location>
        <topology evidence="9">Multi-pass membrane protein</topology>
    </subcellularLocation>
    <subcellularLocation>
        <location evidence="1">Endomembrane system</location>
        <topology evidence="1">Multi-pass membrane protein</topology>
    </subcellularLocation>
</comment>
<dbReference type="NCBIfam" id="TIGR01948">
    <property type="entry name" value="rnfE"/>
    <property type="match status" value="1"/>
</dbReference>
<comment type="function">
    <text evidence="9">Part of a membrane-bound complex that couples electron transfer with translocation of ions across the membrane.</text>
</comment>
<keyword evidence="3 9" id="KW-0997">Cell inner membrane</keyword>
<protein>
    <recommendedName>
        <fullName evidence="9">Ion-translocating oxidoreductase complex subunit E</fullName>
        <ecNumber evidence="9">7.-.-.-</ecNumber>
    </recommendedName>
    <alternativeName>
        <fullName evidence="9">Rnf electron transport complex subunit E</fullName>
    </alternativeName>
</protein>
<evidence type="ECO:0000256" key="8">
    <source>
        <dbReference type="ARBA" id="ARBA00023136"/>
    </source>
</evidence>
<keyword evidence="11" id="KW-1185">Reference proteome</keyword>
<dbReference type="GO" id="GO:0022900">
    <property type="term" value="P:electron transport chain"/>
    <property type="evidence" value="ECO:0007669"/>
    <property type="project" value="UniProtKB-UniRule"/>
</dbReference>
<dbReference type="InterPro" id="IPR010968">
    <property type="entry name" value="RnfE"/>
</dbReference>
<feature type="transmembrane region" description="Helical" evidence="9">
    <location>
        <begin position="71"/>
        <end position="90"/>
    </location>
</feature>
<evidence type="ECO:0000313" key="10">
    <source>
        <dbReference type="EMBL" id="AKE52329.1"/>
    </source>
</evidence>
<dbReference type="KEGG" id="kge:TQ33_1377"/>
<dbReference type="AlphaFoldDB" id="A0A0F6TQR8"/>
<evidence type="ECO:0000256" key="7">
    <source>
        <dbReference type="ARBA" id="ARBA00022989"/>
    </source>
</evidence>
<organism evidence="10 11">
    <name type="scientific">Kangiella geojedonensis</name>
    <dbReference type="NCBI Taxonomy" id="914150"/>
    <lineage>
        <taxon>Bacteria</taxon>
        <taxon>Pseudomonadati</taxon>
        <taxon>Pseudomonadota</taxon>
        <taxon>Gammaproteobacteria</taxon>
        <taxon>Kangiellales</taxon>
        <taxon>Kangiellaceae</taxon>
        <taxon>Kangiella</taxon>
    </lineage>
</organism>
<dbReference type="RefSeq" id="WP_046561412.1">
    <property type="nucleotide sequence ID" value="NZ_CP010975.1"/>
</dbReference>
<dbReference type="NCBIfam" id="NF009070">
    <property type="entry name" value="PRK12405.1"/>
    <property type="match status" value="1"/>
</dbReference>
<evidence type="ECO:0000256" key="6">
    <source>
        <dbReference type="ARBA" id="ARBA00022982"/>
    </source>
</evidence>
<dbReference type="PIRSF" id="PIRSF006102">
    <property type="entry name" value="NQR_DE"/>
    <property type="match status" value="1"/>
</dbReference>
<sequence length="233" mass="25024">MSDIDNKTIIKNGLWDNNPALVQLLGLCPLLAVSNTFINGLGLGLATLLVLAGSNASVSLVRHYIPKDIRIPIFVMMIASFVTNIGLLMNAYTYDLYLTLGIFIPLIVTNCAIIGRAEAFASKNSFFPSLLDGIMQGLGFTAVLCTLGGLREMIGQGTLFSGAEQLLGSWASHLEISFYLTDAKFLFAILPPGAFVALGILIAIKNIIDSRAAEKAKQRTNNQNISGDIITNE</sequence>
<dbReference type="GO" id="GO:0005886">
    <property type="term" value="C:plasma membrane"/>
    <property type="evidence" value="ECO:0007669"/>
    <property type="project" value="UniProtKB-SubCell"/>
</dbReference>
<keyword evidence="9" id="KW-1003">Cell membrane</keyword>
<comment type="similarity">
    <text evidence="9">Belongs to the NqrDE/RnfAE family.</text>
</comment>
<dbReference type="Proteomes" id="UP000034071">
    <property type="component" value="Chromosome"/>
</dbReference>
<keyword evidence="6 9" id="KW-0249">Electron transport</keyword>
<comment type="subunit">
    <text evidence="9">The complex is composed of six subunits: RnfA, RnfB, RnfC, RnfD, RnfE and RnfG.</text>
</comment>
<feature type="transmembrane region" description="Helical" evidence="9">
    <location>
        <begin position="185"/>
        <end position="208"/>
    </location>
</feature>
<evidence type="ECO:0000256" key="1">
    <source>
        <dbReference type="ARBA" id="ARBA00004127"/>
    </source>
</evidence>
<dbReference type="EMBL" id="CP010975">
    <property type="protein sequence ID" value="AKE52329.1"/>
    <property type="molecule type" value="Genomic_DNA"/>
</dbReference>
<dbReference type="HOGENOM" id="CLU_046659_1_0_6"/>
<dbReference type="GO" id="GO:0012505">
    <property type="term" value="C:endomembrane system"/>
    <property type="evidence" value="ECO:0007669"/>
    <property type="project" value="UniProtKB-SubCell"/>
</dbReference>
<keyword evidence="8 9" id="KW-0472">Membrane</keyword>
<dbReference type="HAMAP" id="MF_00478">
    <property type="entry name" value="RsxE_RnfE"/>
    <property type="match status" value="1"/>
</dbReference>
<gene>
    <name evidence="9" type="primary">rnfE</name>
    <name evidence="10" type="ORF">TQ33_1377</name>
</gene>
<accession>A0A0F6TQR8</accession>
<keyword evidence="5 9" id="KW-1278">Translocase</keyword>
<dbReference type="OrthoDB" id="9782945at2"/>
<reference evidence="10 11" key="1">
    <citation type="submission" date="2015-02" db="EMBL/GenBank/DDBJ databases">
        <title>Complete genome sequence of Kangiella geojedonensis strain YCS-5T.</title>
        <authorList>
            <person name="Kim K.M."/>
        </authorList>
    </citation>
    <scope>NUCLEOTIDE SEQUENCE [LARGE SCALE GENOMIC DNA]</scope>
    <source>
        <strain evidence="10 11">YCS-5</strain>
    </source>
</reference>
<feature type="transmembrane region" description="Helical" evidence="9">
    <location>
        <begin position="96"/>
        <end position="114"/>
    </location>
</feature>
<keyword evidence="4 9" id="KW-0812">Transmembrane</keyword>
<keyword evidence="2 9" id="KW-0813">Transport</keyword>